<dbReference type="OrthoDB" id="5985073at2759"/>
<dbReference type="Proteomes" id="UP000559256">
    <property type="component" value="Unassembled WGS sequence"/>
</dbReference>
<dbReference type="PANTHER" id="PTHR35560:SF3">
    <property type="entry name" value="PEPTIDASE S9 PROLYL OLIGOPEPTIDASE CATALYTIC DOMAIN-CONTAINING PROTEIN"/>
    <property type="match status" value="1"/>
</dbReference>
<feature type="compositionally biased region" description="Polar residues" evidence="1">
    <location>
        <begin position="377"/>
        <end position="397"/>
    </location>
</feature>
<keyword evidence="4" id="KW-1185">Reference proteome</keyword>
<evidence type="ECO:0000256" key="2">
    <source>
        <dbReference type="SAM" id="SignalP"/>
    </source>
</evidence>
<dbReference type="AlphaFoldDB" id="A0A8H5G879"/>
<dbReference type="InterPro" id="IPR029058">
    <property type="entry name" value="AB_hydrolase_fold"/>
</dbReference>
<sequence>MVLFPSLFALLPLAPLFALVSAYDWIPDPAVPGSSDGGWQELPQLPGADLITDFPIPRTSAVFPLYQSSGLDTSEVTRAIIVPGAEARDSWSYWITMQNIKMDLASTDSTFNSNTTSIMSPCFLTQNDITAGAGNANQLNWKGNGWFSGDFADGPDNGDKISSFDVLDALVNHYTNASMYPNIQAVVLAGHSAAGQIFQRYAAMRIPTINDDRVNYIVANPGSYLWLVTDRPHQNASCADVNVYDKYKYGLTGGIVGYSTGDFKNLGRDGVVSRYRGRNVHYALGTADNGPGDTSCEASTQGATHLERGDNFISMLNNSNGGMPSSHTVDMIEGVSHQQDQMFNSSQLRERLFKEVTATGSLQDSTTATAAPTTATGSLQNSTTASAAPNSHNSGTNDAPTVYSASVTLGMAGVAFLSILSGVALL</sequence>
<evidence type="ECO:0000313" key="4">
    <source>
        <dbReference type="Proteomes" id="UP000559256"/>
    </source>
</evidence>
<evidence type="ECO:0000313" key="3">
    <source>
        <dbReference type="EMBL" id="KAF5360193.1"/>
    </source>
</evidence>
<dbReference type="EMBL" id="JAACJM010000044">
    <property type="protein sequence ID" value="KAF5360193.1"/>
    <property type="molecule type" value="Genomic_DNA"/>
</dbReference>
<protein>
    <submittedName>
        <fullName evidence="3">Uncharacterized protein</fullName>
    </submittedName>
</protein>
<accession>A0A8H5G879</accession>
<feature type="compositionally biased region" description="Low complexity" evidence="1">
    <location>
        <begin position="366"/>
        <end position="376"/>
    </location>
</feature>
<feature type="chain" id="PRO_5034868585" evidence="2">
    <location>
        <begin position="23"/>
        <end position="426"/>
    </location>
</feature>
<organism evidence="3 4">
    <name type="scientific">Tetrapyrgos nigripes</name>
    <dbReference type="NCBI Taxonomy" id="182062"/>
    <lineage>
        <taxon>Eukaryota</taxon>
        <taxon>Fungi</taxon>
        <taxon>Dikarya</taxon>
        <taxon>Basidiomycota</taxon>
        <taxon>Agaricomycotina</taxon>
        <taxon>Agaricomycetes</taxon>
        <taxon>Agaricomycetidae</taxon>
        <taxon>Agaricales</taxon>
        <taxon>Marasmiineae</taxon>
        <taxon>Marasmiaceae</taxon>
        <taxon>Tetrapyrgos</taxon>
    </lineage>
</organism>
<feature type="signal peptide" evidence="2">
    <location>
        <begin position="1"/>
        <end position="22"/>
    </location>
</feature>
<keyword evidence="2" id="KW-0732">Signal</keyword>
<reference evidence="3 4" key="1">
    <citation type="journal article" date="2020" name="ISME J.">
        <title>Uncovering the hidden diversity of litter-decomposition mechanisms in mushroom-forming fungi.</title>
        <authorList>
            <person name="Floudas D."/>
            <person name="Bentzer J."/>
            <person name="Ahren D."/>
            <person name="Johansson T."/>
            <person name="Persson P."/>
            <person name="Tunlid A."/>
        </authorList>
    </citation>
    <scope>NUCLEOTIDE SEQUENCE [LARGE SCALE GENOMIC DNA]</scope>
    <source>
        <strain evidence="3 4">CBS 291.85</strain>
    </source>
</reference>
<name>A0A8H5G879_9AGAR</name>
<evidence type="ECO:0000256" key="1">
    <source>
        <dbReference type="SAM" id="MobiDB-lite"/>
    </source>
</evidence>
<dbReference type="Gene3D" id="3.40.50.1820">
    <property type="entry name" value="alpha/beta hydrolase"/>
    <property type="match status" value="1"/>
</dbReference>
<comment type="caution">
    <text evidence="3">The sequence shown here is derived from an EMBL/GenBank/DDBJ whole genome shotgun (WGS) entry which is preliminary data.</text>
</comment>
<dbReference type="PANTHER" id="PTHR35560">
    <property type="entry name" value="BLL0132 PROTEIN"/>
    <property type="match status" value="1"/>
</dbReference>
<feature type="region of interest" description="Disordered" evidence="1">
    <location>
        <begin position="359"/>
        <end position="397"/>
    </location>
</feature>
<proteinExistence type="predicted"/>
<dbReference type="SUPFAM" id="SSF53474">
    <property type="entry name" value="alpha/beta-Hydrolases"/>
    <property type="match status" value="1"/>
</dbReference>
<gene>
    <name evidence="3" type="ORF">D9758_011378</name>
</gene>